<dbReference type="PANTHER" id="PTHR34584:SF1">
    <property type="entry name" value="NA(+)_H(+) ANTIPORTER SUBUNIT E1"/>
    <property type="match status" value="1"/>
</dbReference>
<evidence type="ECO:0000313" key="8">
    <source>
        <dbReference type="Proteomes" id="UP000439113"/>
    </source>
</evidence>
<evidence type="ECO:0000256" key="3">
    <source>
        <dbReference type="ARBA" id="ARBA00022475"/>
    </source>
</evidence>
<evidence type="ECO:0000256" key="2">
    <source>
        <dbReference type="ARBA" id="ARBA00006228"/>
    </source>
</evidence>
<evidence type="ECO:0000256" key="6">
    <source>
        <dbReference type="ARBA" id="ARBA00023136"/>
    </source>
</evidence>
<comment type="subcellular location">
    <subcellularLocation>
        <location evidence="1">Cell membrane</location>
        <topology evidence="1">Multi-pass membrane protein</topology>
    </subcellularLocation>
</comment>
<dbReference type="AlphaFoldDB" id="A0A6N8DH45"/>
<dbReference type="GO" id="GO:0005886">
    <property type="term" value="C:plasma membrane"/>
    <property type="evidence" value="ECO:0007669"/>
    <property type="project" value="UniProtKB-SubCell"/>
</dbReference>
<protein>
    <submittedName>
        <fullName evidence="7">Sodium:proton antiporter</fullName>
    </submittedName>
</protein>
<gene>
    <name evidence="7" type="ORF">GJ654_00115</name>
</gene>
<keyword evidence="5" id="KW-1133">Transmembrane helix</keyword>
<evidence type="ECO:0000256" key="1">
    <source>
        <dbReference type="ARBA" id="ARBA00004651"/>
    </source>
</evidence>
<reference evidence="7 8" key="1">
    <citation type="submission" date="2019-11" db="EMBL/GenBank/DDBJ databases">
        <title>Whole-genome sequence of a Rhodoblastus acidophilus DSM 142.</title>
        <authorList>
            <person name="Kyndt J.A."/>
            <person name="Meyer T.E."/>
        </authorList>
    </citation>
    <scope>NUCLEOTIDE SEQUENCE [LARGE SCALE GENOMIC DNA]</scope>
    <source>
        <strain evidence="7 8">DSM 142</strain>
    </source>
</reference>
<keyword evidence="4" id="KW-0812">Transmembrane</keyword>
<evidence type="ECO:0000256" key="5">
    <source>
        <dbReference type="ARBA" id="ARBA00022989"/>
    </source>
</evidence>
<organism evidence="7 8">
    <name type="scientific">Rhodoblastus acidophilus</name>
    <name type="common">Rhodopseudomonas acidophila</name>
    <dbReference type="NCBI Taxonomy" id="1074"/>
    <lineage>
        <taxon>Bacteria</taxon>
        <taxon>Pseudomonadati</taxon>
        <taxon>Pseudomonadota</taxon>
        <taxon>Alphaproteobacteria</taxon>
        <taxon>Hyphomicrobiales</taxon>
        <taxon>Rhodoblastaceae</taxon>
        <taxon>Rhodoblastus</taxon>
    </lineage>
</organism>
<evidence type="ECO:0000256" key="4">
    <source>
        <dbReference type="ARBA" id="ARBA00022692"/>
    </source>
</evidence>
<dbReference type="Pfam" id="PF01899">
    <property type="entry name" value="MNHE"/>
    <property type="match status" value="1"/>
</dbReference>
<dbReference type="InterPro" id="IPR002758">
    <property type="entry name" value="Cation_antiport_E"/>
</dbReference>
<dbReference type="OrthoDB" id="7852837at2"/>
<dbReference type="PANTHER" id="PTHR34584">
    <property type="entry name" value="NA(+)/H(+) ANTIPORTER SUBUNIT E1"/>
    <property type="match status" value="1"/>
</dbReference>
<accession>A0A6N8DH45</accession>
<keyword evidence="3" id="KW-1003">Cell membrane</keyword>
<dbReference type="Proteomes" id="UP000439113">
    <property type="component" value="Unassembled WGS sequence"/>
</dbReference>
<keyword evidence="6" id="KW-0472">Membrane</keyword>
<dbReference type="EMBL" id="WNKS01000001">
    <property type="protein sequence ID" value="MTV29388.1"/>
    <property type="molecule type" value="Genomic_DNA"/>
</dbReference>
<sequence>MLPFCAVRYLRPPMFSGAPIDIKYPWGRLACFFVLWLIIAGWSVQELPLAAAAGAGALWVSLKTLPRGRLRVSAGRILVLVGRLLYGSFAAGLDVARRALARRPDLRPGFVSCPLTAPEGEARNLFCLLQSLMPGTLPTGAEDGTAFVHALDISQPIAEEFSAQERLYTRAIGDG</sequence>
<comment type="caution">
    <text evidence="7">The sequence shown here is derived from an EMBL/GenBank/DDBJ whole genome shotgun (WGS) entry which is preliminary data.</text>
</comment>
<name>A0A6N8DH45_RHOAC</name>
<dbReference type="GO" id="GO:0008324">
    <property type="term" value="F:monoatomic cation transmembrane transporter activity"/>
    <property type="evidence" value="ECO:0007669"/>
    <property type="project" value="InterPro"/>
</dbReference>
<proteinExistence type="inferred from homology"/>
<evidence type="ECO:0000313" key="7">
    <source>
        <dbReference type="EMBL" id="MTV29388.1"/>
    </source>
</evidence>
<comment type="similarity">
    <text evidence="2">Belongs to the CPA3 antiporters (TC 2.A.63) subunit E family.</text>
</comment>